<protein>
    <submittedName>
        <fullName evidence="4">Ankyrin repeat family protein, putative</fullName>
    </submittedName>
</protein>
<dbReference type="STRING" id="3641.A0A061DW15"/>
<sequence>MAAKLLEVGADMDTNSPSIIEAQDGNYAERSTSAQTDSCLPDPHLFTKEGRKDYNIYGIPLYRAAMNGDIETVRSIVSTYPWAVRQSITEGMETVLHVATAAKQIALVKKLVTEWMRPVDLKLENKDGNTTLCFAAISGILPLAIVMIKLETSLPKIRNKAGVTPLHLAALLGHREMVQYLYQCTDDDLTDPERHGIFIICIRNGLYDVAFNMQEKYPQLATTRGSFNETALHVLAQKPALFVDENPIGMWRRIIVNFSGFAHHSSKLSQALRLVDSVWKKVLQLEHEMMWCLIEHPSILTLDAAEAGNVEFLIQLINSYPDLIWRVNKDNRSIFHVAILYRHESIFSLIYGIGSIKDLIATYEDENKNNMLHLVAKLPLQGRLNHVSGAALQMQRELLWFKEVEKVVQPSCKEMRNAEGFTPWDLFVKEHEDLKRRGEDWMRRTSHSMLMVATLLFIVVFVAILTLPGSLQNDAANPIILQKISFKIFIISDAMALFSSASSILMFLSILTSRFAKDDFVKRLPCMLLLGLGTLFVSMGMMVAAFTATIFLIYHHGAIRIPTLISIFVSGPVVLFASLNFPLSVDLWNSTYGSSTMHLVWAALEPLGGIASLTPVLLVLLPPEPGGCVDIGVLGGNVFGIP</sequence>
<keyword evidence="2" id="KW-0472">Membrane</keyword>
<dbReference type="eggNOG" id="KOG0504">
    <property type="taxonomic scope" value="Eukaryota"/>
</dbReference>
<dbReference type="GO" id="GO:0016020">
    <property type="term" value="C:membrane"/>
    <property type="evidence" value="ECO:0000318"/>
    <property type="project" value="GO_Central"/>
</dbReference>
<evidence type="ECO:0000259" key="3">
    <source>
        <dbReference type="Pfam" id="PF13962"/>
    </source>
</evidence>
<dbReference type="InterPro" id="IPR002110">
    <property type="entry name" value="Ankyrin_rpt"/>
</dbReference>
<dbReference type="PROSITE" id="PS50088">
    <property type="entry name" value="ANK_REPEAT"/>
    <property type="match status" value="1"/>
</dbReference>
<dbReference type="Pfam" id="PF13962">
    <property type="entry name" value="PGG"/>
    <property type="match status" value="1"/>
</dbReference>
<name>A0A061DW15_THECC</name>
<feature type="repeat" description="ANK" evidence="1">
    <location>
        <begin position="161"/>
        <end position="183"/>
    </location>
</feature>
<reference evidence="4 5" key="1">
    <citation type="journal article" date="2013" name="Genome Biol.">
        <title>The genome sequence of the most widely cultivated cacao type and its use to identify candidate genes regulating pod color.</title>
        <authorList>
            <person name="Motamayor J.C."/>
            <person name="Mockaitis K."/>
            <person name="Schmutz J."/>
            <person name="Haiminen N."/>
            <person name="Iii D.L."/>
            <person name="Cornejo O."/>
            <person name="Findley S.D."/>
            <person name="Zheng P."/>
            <person name="Utro F."/>
            <person name="Royaert S."/>
            <person name="Saski C."/>
            <person name="Jenkins J."/>
            <person name="Podicheti R."/>
            <person name="Zhao M."/>
            <person name="Scheffler B.E."/>
            <person name="Stack J.C."/>
            <person name="Feltus F.A."/>
            <person name="Mustiga G.M."/>
            <person name="Amores F."/>
            <person name="Phillips W."/>
            <person name="Marelli J.P."/>
            <person name="May G.D."/>
            <person name="Shapiro H."/>
            <person name="Ma J."/>
            <person name="Bustamante C.D."/>
            <person name="Schnell R.J."/>
            <person name="Main D."/>
            <person name="Gilbert D."/>
            <person name="Parida L."/>
            <person name="Kuhn D.N."/>
        </authorList>
    </citation>
    <scope>NUCLEOTIDE SEQUENCE [LARGE SCALE GENOMIC DNA]</scope>
    <source>
        <strain evidence="5">cv. Matina 1-6</strain>
    </source>
</reference>
<keyword evidence="1" id="KW-0040">ANK repeat</keyword>
<feature type="transmembrane region" description="Helical" evidence="2">
    <location>
        <begin position="561"/>
        <end position="579"/>
    </location>
</feature>
<feature type="transmembrane region" description="Helical" evidence="2">
    <location>
        <begin position="528"/>
        <end position="554"/>
    </location>
</feature>
<dbReference type="InParanoid" id="A0A061DW15"/>
<feature type="transmembrane region" description="Helical" evidence="2">
    <location>
        <begin position="488"/>
        <end position="508"/>
    </location>
</feature>
<evidence type="ECO:0000256" key="1">
    <source>
        <dbReference type="PROSITE-ProRule" id="PRU00023"/>
    </source>
</evidence>
<dbReference type="HOGENOM" id="CLU_016885_3_0_1"/>
<feature type="transmembrane region" description="Helical" evidence="2">
    <location>
        <begin position="449"/>
        <end position="467"/>
    </location>
</feature>
<dbReference type="Gramene" id="EOX96905">
    <property type="protein sequence ID" value="EOX96905"/>
    <property type="gene ID" value="TCM_006048"/>
</dbReference>
<dbReference type="Gene3D" id="1.25.40.20">
    <property type="entry name" value="Ankyrin repeat-containing domain"/>
    <property type="match status" value="2"/>
</dbReference>
<proteinExistence type="predicted"/>
<evidence type="ECO:0000313" key="4">
    <source>
        <dbReference type="EMBL" id="EOX96905.1"/>
    </source>
</evidence>
<feature type="transmembrane region" description="Helical" evidence="2">
    <location>
        <begin position="599"/>
        <end position="621"/>
    </location>
</feature>
<dbReference type="SMART" id="SM00248">
    <property type="entry name" value="ANK"/>
    <property type="match status" value="4"/>
</dbReference>
<dbReference type="EMBL" id="CM001880">
    <property type="protein sequence ID" value="EOX96905.1"/>
    <property type="molecule type" value="Genomic_DNA"/>
</dbReference>
<feature type="domain" description="PGG" evidence="3">
    <location>
        <begin position="440"/>
        <end position="552"/>
    </location>
</feature>
<dbReference type="InterPro" id="IPR036770">
    <property type="entry name" value="Ankyrin_rpt-contain_sf"/>
</dbReference>
<dbReference type="OMA" id="ISISSMM"/>
<dbReference type="SUPFAM" id="SSF48403">
    <property type="entry name" value="Ankyrin repeat"/>
    <property type="match status" value="1"/>
</dbReference>
<evidence type="ECO:0000313" key="5">
    <source>
        <dbReference type="Proteomes" id="UP000026915"/>
    </source>
</evidence>
<dbReference type="PANTHER" id="PTHR24177:SF365">
    <property type="entry name" value="ANKYRIN REPEAT-CONTAINING PROTEIN NPR4-LIKE ISOFORM X1"/>
    <property type="match status" value="1"/>
</dbReference>
<dbReference type="InterPro" id="IPR026961">
    <property type="entry name" value="PGG_dom"/>
</dbReference>
<evidence type="ECO:0000256" key="2">
    <source>
        <dbReference type="SAM" id="Phobius"/>
    </source>
</evidence>
<dbReference type="AlphaFoldDB" id="A0A061DW15"/>
<keyword evidence="5" id="KW-1185">Reference proteome</keyword>
<dbReference type="Proteomes" id="UP000026915">
    <property type="component" value="Chromosome 2"/>
</dbReference>
<organism evidence="4 5">
    <name type="scientific">Theobroma cacao</name>
    <name type="common">Cacao</name>
    <name type="synonym">Cocoa</name>
    <dbReference type="NCBI Taxonomy" id="3641"/>
    <lineage>
        <taxon>Eukaryota</taxon>
        <taxon>Viridiplantae</taxon>
        <taxon>Streptophyta</taxon>
        <taxon>Embryophyta</taxon>
        <taxon>Tracheophyta</taxon>
        <taxon>Spermatophyta</taxon>
        <taxon>Magnoliopsida</taxon>
        <taxon>eudicotyledons</taxon>
        <taxon>Gunneridae</taxon>
        <taxon>Pentapetalae</taxon>
        <taxon>rosids</taxon>
        <taxon>malvids</taxon>
        <taxon>Malvales</taxon>
        <taxon>Malvaceae</taxon>
        <taxon>Byttnerioideae</taxon>
        <taxon>Theobroma</taxon>
    </lineage>
</organism>
<dbReference type="PROSITE" id="PS50297">
    <property type="entry name" value="ANK_REP_REGION"/>
    <property type="match status" value="1"/>
</dbReference>
<gene>
    <name evidence="4" type="ORF">TCM_006048</name>
</gene>
<dbReference type="PANTHER" id="PTHR24177">
    <property type="entry name" value="CASKIN"/>
    <property type="match status" value="1"/>
</dbReference>
<keyword evidence="2" id="KW-1133">Transmembrane helix</keyword>
<dbReference type="Pfam" id="PF12796">
    <property type="entry name" value="Ank_2"/>
    <property type="match status" value="1"/>
</dbReference>
<accession>A0A061DW15</accession>
<keyword evidence="2" id="KW-0812">Transmembrane</keyword>